<evidence type="ECO:0000259" key="3">
    <source>
        <dbReference type="PROSITE" id="PS50975"/>
    </source>
</evidence>
<feature type="domain" description="ATP-grasp" evidence="3">
    <location>
        <begin position="195"/>
        <end position="409"/>
    </location>
</feature>
<feature type="compositionally biased region" description="Polar residues" evidence="2">
    <location>
        <begin position="1"/>
        <end position="16"/>
    </location>
</feature>
<comment type="caution">
    <text evidence="4">The sequence shown here is derived from an EMBL/GenBank/DDBJ whole genome shotgun (WGS) entry which is preliminary data.</text>
</comment>
<dbReference type="PROSITE" id="PS50975">
    <property type="entry name" value="ATP_GRASP"/>
    <property type="match status" value="1"/>
</dbReference>
<keyword evidence="1" id="KW-0067">ATP-binding</keyword>
<evidence type="ECO:0000256" key="1">
    <source>
        <dbReference type="PROSITE-ProRule" id="PRU00409"/>
    </source>
</evidence>
<accession>A0A2H0KJV5</accession>
<gene>
    <name evidence="4" type="ORF">COV87_02945</name>
</gene>
<evidence type="ECO:0000313" key="5">
    <source>
        <dbReference type="Proteomes" id="UP000229497"/>
    </source>
</evidence>
<reference evidence="4 5" key="1">
    <citation type="submission" date="2017-09" db="EMBL/GenBank/DDBJ databases">
        <title>Depth-based differentiation of microbial function through sediment-hosted aquifers and enrichment of novel symbionts in the deep terrestrial subsurface.</title>
        <authorList>
            <person name="Probst A.J."/>
            <person name="Ladd B."/>
            <person name="Jarett J.K."/>
            <person name="Geller-Mcgrath D.E."/>
            <person name="Sieber C.M."/>
            <person name="Emerson J.B."/>
            <person name="Anantharaman K."/>
            <person name="Thomas B.C."/>
            <person name="Malmstrom R."/>
            <person name="Stieglmeier M."/>
            <person name="Klingl A."/>
            <person name="Woyke T."/>
            <person name="Ryan C.M."/>
            <person name="Banfield J.F."/>
        </authorList>
    </citation>
    <scope>NUCLEOTIDE SEQUENCE [LARGE SCALE GENOMIC DNA]</scope>
    <source>
        <strain evidence="4">CG11_big_fil_rev_8_21_14_0_20_37_16</strain>
    </source>
</reference>
<sequence>MKEQQNKTSMRDSQQAYKKKRKTKIKRNHNELVVYIYNIVEDEWSFISAISDKELRKKEIENSNSSAESYLFANADEEEFMYVSPKSISFAFKKYFQDLVGAKKIDIVVPKKITGLVCKDFYNDKPLFNQFIKKARRYKKVTLVSYASSPQFLDLKDKIKNLKINISTPEAPEVDCSWTVNFYGSKSGIRQLAQQSTALEPDFIMPEGIICVGKLDAARIAANRYITDNGVVIKTNKGSSGNGVLIFRNGDLPKDYKQCEKAIYSIFNKNDYWDRYPIIIEDLISVNLDNGSSFPNIEFKIHKNGKIEMLYYCLMMVTKDGVFYGIDMHENVINERLAARIVDTGYYIAERYAAAGYRGHFDIDMIATKYNQVFVNESNTRNTGGTDVYKIALELIGRDFLSDSYVISRSKYDISYIKRPSLKHILTILKPILYNKKMKEGVVISSENIIRQKELIYIIFGNTKRRAYQIEKEMTRLLEN</sequence>
<dbReference type="InterPro" id="IPR011761">
    <property type="entry name" value="ATP-grasp"/>
</dbReference>
<dbReference type="SUPFAM" id="SSF56059">
    <property type="entry name" value="Glutathione synthetase ATP-binding domain-like"/>
    <property type="match status" value="1"/>
</dbReference>
<protein>
    <recommendedName>
        <fullName evidence="3">ATP-grasp domain-containing protein</fullName>
    </recommendedName>
</protein>
<dbReference type="AlphaFoldDB" id="A0A2H0KJV5"/>
<dbReference type="GO" id="GO:0005524">
    <property type="term" value="F:ATP binding"/>
    <property type="evidence" value="ECO:0007669"/>
    <property type="project" value="UniProtKB-UniRule"/>
</dbReference>
<dbReference type="GO" id="GO:0046872">
    <property type="term" value="F:metal ion binding"/>
    <property type="evidence" value="ECO:0007669"/>
    <property type="project" value="InterPro"/>
</dbReference>
<keyword evidence="1" id="KW-0547">Nucleotide-binding</keyword>
<name>A0A2H0KJV5_9BACT</name>
<proteinExistence type="predicted"/>
<evidence type="ECO:0000256" key="2">
    <source>
        <dbReference type="SAM" id="MobiDB-lite"/>
    </source>
</evidence>
<dbReference type="EMBL" id="PCVK01000085">
    <property type="protein sequence ID" value="PIQ71515.1"/>
    <property type="molecule type" value="Genomic_DNA"/>
</dbReference>
<feature type="region of interest" description="Disordered" evidence="2">
    <location>
        <begin position="1"/>
        <end position="23"/>
    </location>
</feature>
<evidence type="ECO:0000313" key="4">
    <source>
        <dbReference type="EMBL" id="PIQ71515.1"/>
    </source>
</evidence>
<organism evidence="4 5">
    <name type="scientific">Candidatus Roizmanbacteria bacterium CG11_big_fil_rev_8_21_14_0_20_37_16</name>
    <dbReference type="NCBI Taxonomy" id="1974857"/>
    <lineage>
        <taxon>Bacteria</taxon>
        <taxon>Candidatus Roizmaniibacteriota</taxon>
    </lineage>
</organism>
<dbReference type="Proteomes" id="UP000229497">
    <property type="component" value="Unassembled WGS sequence"/>
</dbReference>